<reference evidence="1 2" key="1">
    <citation type="submission" date="2019-04" db="EMBL/GenBank/DDBJ databases">
        <title>An improved genome assembly and genetic linkage map for asparagus bean, Vigna unguiculata ssp. sesquipedialis.</title>
        <authorList>
            <person name="Xia Q."/>
            <person name="Zhang R."/>
            <person name="Dong Y."/>
        </authorList>
    </citation>
    <scope>NUCLEOTIDE SEQUENCE [LARGE SCALE GENOMIC DNA]</scope>
    <source>
        <tissue evidence="1">Leaf</tissue>
    </source>
</reference>
<protein>
    <submittedName>
        <fullName evidence="1">Uncharacterized protein</fullName>
    </submittedName>
</protein>
<evidence type="ECO:0000313" key="1">
    <source>
        <dbReference type="EMBL" id="QCD99940.1"/>
    </source>
</evidence>
<organism evidence="1 2">
    <name type="scientific">Vigna unguiculata</name>
    <name type="common">Cowpea</name>
    <dbReference type="NCBI Taxonomy" id="3917"/>
    <lineage>
        <taxon>Eukaryota</taxon>
        <taxon>Viridiplantae</taxon>
        <taxon>Streptophyta</taxon>
        <taxon>Embryophyta</taxon>
        <taxon>Tracheophyta</taxon>
        <taxon>Spermatophyta</taxon>
        <taxon>Magnoliopsida</taxon>
        <taxon>eudicotyledons</taxon>
        <taxon>Gunneridae</taxon>
        <taxon>Pentapetalae</taxon>
        <taxon>rosids</taxon>
        <taxon>fabids</taxon>
        <taxon>Fabales</taxon>
        <taxon>Fabaceae</taxon>
        <taxon>Papilionoideae</taxon>
        <taxon>50 kb inversion clade</taxon>
        <taxon>NPAAA clade</taxon>
        <taxon>indigoferoid/millettioid clade</taxon>
        <taxon>Phaseoleae</taxon>
        <taxon>Vigna</taxon>
    </lineage>
</organism>
<name>A0A4D6MGS9_VIGUN</name>
<dbReference type="EMBL" id="CP039351">
    <property type="protein sequence ID" value="QCD99940.1"/>
    <property type="molecule type" value="Genomic_DNA"/>
</dbReference>
<dbReference type="AlphaFoldDB" id="A0A4D6MGS9"/>
<dbReference type="Proteomes" id="UP000501690">
    <property type="component" value="Linkage Group LG7"/>
</dbReference>
<proteinExistence type="predicted"/>
<keyword evidence="2" id="KW-1185">Reference proteome</keyword>
<sequence>MRGIQVDLRVGKGDSAWGSDYDLASALNSATGKKIRPTAANFRVNLVERRQRRSKGRRGC</sequence>
<accession>A0A4D6MGS9</accession>
<gene>
    <name evidence="1" type="ORF">DEO72_LG7g1227</name>
</gene>
<evidence type="ECO:0000313" key="2">
    <source>
        <dbReference type="Proteomes" id="UP000501690"/>
    </source>
</evidence>